<dbReference type="AlphaFoldDB" id="A0AAV2IQR3"/>
<feature type="region of interest" description="Disordered" evidence="1">
    <location>
        <begin position="1"/>
        <end position="44"/>
    </location>
</feature>
<evidence type="ECO:0000313" key="2">
    <source>
        <dbReference type="EMBL" id="CAL1567508.1"/>
    </source>
</evidence>
<evidence type="ECO:0000313" key="3">
    <source>
        <dbReference type="Proteomes" id="UP001497482"/>
    </source>
</evidence>
<accession>A0AAV2IQR3</accession>
<feature type="compositionally biased region" description="Basic residues" evidence="1">
    <location>
        <begin position="28"/>
        <end position="41"/>
    </location>
</feature>
<gene>
    <name evidence="2" type="ORF">KC01_LOCUS309</name>
</gene>
<feature type="region of interest" description="Disordered" evidence="1">
    <location>
        <begin position="62"/>
        <end position="101"/>
    </location>
</feature>
<reference evidence="2 3" key="1">
    <citation type="submission" date="2024-04" db="EMBL/GenBank/DDBJ databases">
        <authorList>
            <person name="Waldvogel A.-M."/>
            <person name="Schoenle A."/>
        </authorList>
    </citation>
    <scope>NUCLEOTIDE SEQUENCE [LARGE SCALE GENOMIC DNA]</scope>
</reference>
<feature type="region of interest" description="Disordered" evidence="1">
    <location>
        <begin position="168"/>
        <end position="198"/>
    </location>
</feature>
<keyword evidence="3" id="KW-1185">Reference proteome</keyword>
<protein>
    <submittedName>
        <fullName evidence="2">Uncharacterized protein</fullName>
    </submittedName>
</protein>
<name>A0AAV2IQR3_KNICA</name>
<feature type="compositionally biased region" description="Polar residues" evidence="1">
    <location>
        <begin position="1"/>
        <end position="20"/>
    </location>
</feature>
<proteinExistence type="predicted"/>
<evidence type="ECO:0000256" key="1">
    <source>
        <dbReference type="SAM" id="MobiDB-lite"/>
    </source>
</evidence>
<dbReference type="Proteomes" id="UP001497482">
    <property type="component" value="Chromosome 1"/>
</dbReference>
<sequence>MDPMQNGTQVRQVQLVQDQARSPPPRQHSPRAGHHPGRAKQQHLYALLEEVVSPLGTPLQHLVEKPLKLTQHKTRHRPREKNKRNRKDTQGEEEEEESGVVCRARRRRRGRRGRGLGVVVGVKFTLVRPAALDIPDIPTSRMLEPSSSSVGAVEDSWQVVWLSRNYTPSNLGDPGNESGGPSGYSVDRSPGAAPPPTFTCVRPKRGIRLLLELSF</sequence>
<feature type="compositionally biased region" description="Basic residues" evidence="1">
    <location>
        <begin position="70"/>
        <end position="86"/>
    </location>
</feature>
<organism evidence="2 3">
    <name type="scientific">Knipowitschia caucasica</name>
    <name type="common">Caucasian dwarf goby</name>
    <name type="synonym">Pomatoschistus caucasicus</name>
    <dbReference type="NCBI Taxonomy" id="637954"/>
    <lineage>
        <taxon>Eukaryota</taxon>
        <taxon>Metazoa</taxon>
        <taxon>Chordata</taxon>
        <taxon>Craniata</taxon>
        <taxon>Vertebrata</taxon>
        <taxon>Euteleostomi</taxon>
        <taxon>Actinopterygii</taxon>
        <taxon>Neopterygii</taxon>
        <taxon>Teleostei</taxon>
        <taxon>Neoteleostei</taxon>
        <taxon>Acanthomorphata</taxon>
        <taxon>Gobiaria</taxon>
        <taxon>Gobiiformes</taxon>
        <taxon>Gobioidei</taxon>
        <taxon>Gobiidae</taxon>
        <taxon>Gobiinae</taxon>
        <taxon>Knipowitschia</taxon>
    </lineage>
</organism>
<dbReference type="EMBL" id="OZ035823">
    <property type="protein sequence ID" value="CAL1567508.1"/>
    <property type="molecule type" value="Genomic_DNA"/>
</dbReference>